<dbReference type="PANTHER" id="PTHR43547:SF2">
    <property type="entry name" value="HYBRID SIGNAL TRANSDUCTION HISTIDINE KINASE C"/>
    <property type="match status" value="1"/>
</dbReference>
<dbReference type="GO" id="GO:0000155">
    <property type="term" value="F:phosphorelay sensor kinase activity"/>
    <property type="evidence" value="ECO:0007669"/>
    <property type="project" value="InterPro"/>
</dbReference>
<keyword evidence="6" id="KW-0418">Kinase</keyword>
<dbReference type="InterPro" id="IPR018060">
    <property type="entry name" value="HTH_AraC"/>
</dbReference>
<dbReference type="Pfam" id="PF02518">
    <property type="entry name" value="HATPase_c"/>
    <property type="match status" value="1"/>
</dbReference>
<dbReference type="FunFam" id="3.30.565.10:FF:000037">
    <property type="entry name" value="Hybrid sensor histidine kinase/response regulator"/>
    <property type="match status" value="1"/>
</dbReference>
<evidence type="ECO:0000259" key="15">
    <source>
        <dbReference type="PROSITE" id="PS50109"/>
    </source>
</evidence>
<dbReference type="CDD" id="cd00082">
    <property type="entry name" value="HisKA"/>
    <property type="match status" value="1"/>
</dbReference>
<dbReference type="InterPro" id="IPR003594">
    <property type="entry name" value="HATPase_dom"/>
</dbReference>
<dbReference type="InterPro" id="IPR005467">
    <property type="entry name" value="His_kinase_dom"/>
</dbReference>
<comment type="catalytic activity">
    <reaction evidence="1">
        <text>ATP + protein L-histidine = ADP + protein N-phospho-L-histidine.</text>
        <dbReference type="EC" id="2.7.13.3"/>
    </reaction>
</comment>
<dbReference type="InterPro" id="IPR011123">
    <property type="entry name" value="Y_Y_Y"/>
</dbReference>
<dbReference type="InterPro" id="IPR015943">
    <property type="entry name" value="WD40/YVTN_repeat-like_dom_sf"/>
</dbReference>
<dbReference type="Gene3D" id="3.40.50.2300">
    <property type="match status" value="1"/>
</dbReference>
<evidence type="ECO:0000256" key="13">
    <source>
        <dbReference type="SAM" id="SignalP"/>
    </source>
</evidence>
<keyword evidence="7" id="KW-0067">ATP-binding</keyword>
<keyword evidence="10" id="KW-0804">Transcription</keyword>
<dbReference type="InterPro" id="IPR011110">
    <property type="entry name" value="Reg_prop"/>
</dbReference>
<evidence type="ECO:0000256" key="5">
    <source>
        <dbReference type="ARBA" id="ARBA00022741"/>
    </source>
</evidence>
<dbReference type="Gene3D" id="1.10.10.60">
    <property type="entry name" value="Homeodomain-like"/>
    <property type="match status" value="1"/>
</dbReference>
<dbReference type="EMBL" id="JAHLFJ010000032">
    <property type="protein sequence ID" value="MBU3855573.1"/>
    <property type="molecule type" value="Genomic_DNA"/>
</dbReference>
<dbReference type="SMART" id="SM00342">
    <property type="entry name" value="HTH_ARAC"/>
    <property type="match status" value="1"/>
</dbReference>
<dbReference type="InterPro" id="IPR009057">
    <property type="entry name" value="Homeodomain-like_sf"/>
</dbReference>
<feature type="domain" description="Histidine kinase" evidence="15">
    <location>
        <begin position="826"/>
        <end position="1042"/>
    </location>
</feature>
<evidence type="ECO:0000256" key="3">
    <source>
        <dbReference type="ARBA" id="ARBA00022553"/>
    </source>
</evidence>
<feature type="domain" description="HTH araC/xylS-type" evidence="14">
    <location>
        <begin position="1240"/>
        <end position="1340"/>
    </location>
</feature>
<dbReference type="SUPFAM" id="SSF46689">
    <property type="entry name" value="Homeodomain-like"/>
    <property type="match status" value="1"/>
</dbReference>
<feature type="signal peptide" evidence="13">
    <location>
        <begin position="1"/>
        <end position="24"/>
    </location>
</feature>
<evidence type="ECO:0000313" key="17">
    <source>
        <dbReference type="EMBL" id="MBU3855573.1"/>
    </source>
</evidence>
<feature type="modified residue" description="4-aspartylphosphate" evidence="11">
    <location>
        <position position="1141"/>
    </location>
</feature>
<evidence type="ECO:0000256" key="10">
    <source>
        <dbReference type="ARBA" id="ARBA00023163"/>
    </source>
</evidence>
<dbReference type="InterPro" id="IPR004358">
    <property type="entry name" value="Sig_transdc_His_kin-like_C"/>
</dbReference>
<dbReference type="Gene3D" id="1.10.287.130">
    <property type="match status" value="1"/>
</dbReference>
<dbReference type="SMART" id="SM00448">
    <property type="entry name" value="REC"/>
    <property type="match status" value="1"/>
</dbReference>
<reference evidence="17" key="1">
    <citation type="journal article" date="2021" name="PeerJ">
        <title>Extensive microbial diversity within the chicken gut microbiome revealed by metagenomics and culture.</title>
        <authorList>
            <person name="Gilroy R."/>
            <person name="Ravi A."/>
            <person name="Getino M."/>
            <person name="Pursley I."/>
            <person name="Horton D.L."/>
            <person name="Alikhan N.F."/>
            <person name="Baker D."/>
            <person name="Gharbi K."/>
            <person name="Hall N."/>
            <person name="Watson M."/>
            <person name="Adriaenssens E.M."/>
            <person name="Foster-Nyarko E."/>
            <person name="Jarju S."/>
            <person name="Secka A."/>
            <person name="Antonio M."/>
            <person name="Oren A."/>
            <person name="Chaudhuri R.R."/>
            <person name="La Ragione R."/>
            <person name="Hildebrand F."/>
            <person name="Pallen M.J."/>
        </authorList>
    </citation>
    <scope>NUCLEOTIDE SEQUENCE</scope>
    <source>
        <strain evidence="17">8470</strain>
    </source>
</reference>
<dbReference type="SUPFAM" id="SSF55874">
    <property type="entry name" value="ATPase domain of HSP90 chaperone/DNA topoisomerase II/histidine kinase"/>
    <property type="match status" value="1"/>
</dbReference>
<evidence type="ECO:0000256" key="2">
    <source>
        <dbReference type="ARBA" id="ARBA00012438"/>
    </source>
</evidence>
<dbReference type="PANTHER" id="PTHR43547">
    <property type="entry name" value="TWO-COMPONENT HISTIDINE KINASE"/>
    <property type="match status" value="1"/>
</dbReference>
<reference evidence="17" key="2">
    <citation type="submission" date="2021-04" db="EMBL/GenBank/DDBJ databases">
        <authorList>
            <person name="Gilroy R."/>
        </authorList>
    </citation>
    <scope>NUCLEOTIDE SEQUENCE</scope>
    <source>
        <strain evidence="17">8470</strain>
    </source>
</reference>
<keyword evidence="12" id="KW-1133">Transmembrane helix</keyword>
<keyword evidence="9" id="KW-0805">Transcription regulation</keyword>
<dbReference type="PROSITE" id="PS01124">
    <property type="entry name" value="HTH_ARAC_FAMILY_2"/>
    <property type="match status" value="1"/>
</dbReference>
<protein>
    <recommendedName>
        <fullName evidence="2">histidine kinase</fullName>
        <ecNumber evidence="2">2.7.13.3</ecNumber>
    </recommendedName>
</protein>
<keyword evidence="3 11" id="KW-0597">Phosphoprotein</keyword>
<dbReference type="PRINTS" id="PR00344">
    <property type="entry name" value="BCTRLSENSOR"/>
</dbReference>
<dbReference type="InterPro" id="IPR036097">
    <property type="entry name" value="HisK_dim/P_sf"/>
</dbReference>
<dbReference type="Gene3D" id="3.30.565.10">
    <property type="entry name" value="Histidine kinase-like ATPase, C-terminal domain"/>
    <property type="match status" value="1"/>
</dbReference>
<dbReference type="GO" id="GO:0043565">
    <property type="term" value="F:sequence-specific DNA binding"/>
    <property type="evidence" value="ECO:0007669"/>
    <property type="project" value="InterPro"/>
</dbReference>
<dbReference type="GO" id="GO:0005524">
    <property type="term" value="F:ATP binding"/>
    <property type="evidence" value="ECO:0007669"/>
    <property type="project" value="UniProtKB-KW"/>
</dbReference>
<dbReference type="Pfam" id="PF07494">
    <property type="entry name" value="Reg_prop"/>
    <property type="match status" value="6"/>
</dbReference>
<dbReference type="PROSITE" id="PS50109">
    <property type="entry name" value="HIS_KIN"/>
    <property type="match status" value="1"/>
</dbReference>
<keyword evidence="12" id="KW-0472">Membrane</keyword>
<evidence type="ECO:0000256" key="11">
    <source>
        <dbReference type="PROSITE-ProRule" id="PRU00169"/>
    </source>
</evidence>
<feature type="domain" description="Response regulatory" evidence="16">
    <location>
        <begin position="1093"/>
        <end position="1208"/>
    </location>
</feature>
<gene>
    <name evidence="17" type="ORF">H9928_03270</name>
</gene>
<dbReference type="SUPFAM" id="SSF63829">
    <property type="entry name" value="Calcium-dependent phosphotriesterase"/>
    <property type="match status" value="2"/>
</dbReference>
<comment type="caution">
    <text evidence="17">The sequence shown here is derived from an EMBL/GenBank/DDBJ whole genome shotgun (WGS) entry which is preliminary data.</text>
</comment>
<dbReference type="InterPro" id="IPR013783">
    <property type="entry name" value="Ig-like_fold"/>
</dbReference>
<dbReference type="Gene3D" id="2.60.40.10">
    <property type="entry name" value="Immunoglobulins"/>
    <property type="match status" value="1"/>
</dbReference>
<dbReference type="InterPro" id="IPR001789">
    <property type="entry name" value="Sig_transdc_resp-reg_receiver"/>
</dbReference>
<keyword evidence="5" id="KW-0547">Nucleotide-binding</keyword>
<dbReference type="InterPro" id="IPR036890">
    <property type="entry name" value="HATPase_C_sf"/>
</dbReference>
<keyword evidence="13" id="KW-0732">Signal</keyword>
<dbReference type="InterPro" id="IPR003661">
    <property type="entry name" value="HisK_dim/P_dom"/>
</dbReference>
<proteinExistence type="predicted"/>
<keyword evidence="8" id="KW-0902">Two-component regulatory system</keyword>
<dbReference type="Pfam" id="PF00072">
    <property type="entry name" value="Response_reg"/>
    <property type="match status" value="1"/>
</dbReference>
<dbReference type="Proteomes" id="UP000784286">
    <property type="component" value="Unassembled WGS sequence"/>
</dbReference>
<accession>A0A948TLG8</accession>
<dbReference type="CDD" id="cd17574">
    <property type="entry name" value="REC_OmpR"/>
    <property type="match status" value="1"/>
</dbReference>
<keyword evidence="4" id="KW-0808">Transferase</keyword>
<feature type="chain" id="PRO_5036762405" description="histidine kinase" evidence="13">
    <location>
        <begin position="25"/>
        <end position="1343"/>
    </location>
</feature>
<evidence type="ECO:0000256" key="12">
    <source>
        <dbReference type="SAM" id="Phobius"/>
    </source>
</evidence>
<dbReference type="SUPFAM" id="SSF52172">
    <property type="entry name" value="CheY-like"/>
    <property type="match status" value="1"/>
</dbReference>
<organism evidence="17 18">
    <name type="scientific">Candidatus Phocaeicola excrementipullorum</name>
    <dbReference type="NCBI Taxonomy" id="2838731"/>
    <lineage>
        <taxon>Bacteria</taxon>
        <taxon>Pseudomonadati</taxon>
        <taxon>Bacteroidota</taxon>
        <taxon>Bacteroidia</taxon>
        <taxon>Bacteroidales</taxon>
        <taxon>Bacteroidaceae</taxon>
        <taxon>Phocaeicola</taxon>
    </lineage>
</organism>
<dbReference type="PROSITE" id="PS50110">
    <property type="entry name" value="RESPONSE_REGULATORY"/>
    <property type="match status" value="1"/>
</dbReference>
<dbReference type="GO" id="GO:0003700">
    <property type="term" value="F:DNA-binding transcription factor activity"/>
    <property type="evidence" value="ECO:0007669"/>
    <property type="project" value="InterPro"/>
</dbReference>
<sequence>MGLIYRFIYAVLFCAVLPFVAAEAHDVTFNRLSTEDGLSQVSVNDVYVDENGLVWIGTREGLNRYDGNGIKVFRMEKDNPYSLFSNQVLKVTGDRKGHLYLLCVDGLARFDMQTGRFSVVYRGQVSAVLYHGGLYVGCDERLFRYDEGKGEMELFYTLPSGSERLTALRIDSQGNLWMGTEAHGLFCLSAGKVLSHEIKGGRISSIFEDTAGRLWVGTWENGAYRKSPKGDWDNLRTGHNGLSSNFVRCFCGDNKGNLWIGTAEGLDCLHPDEEVAFHHYQAGRAPYGLSHESVWCMVKDAQGTIWTGTYFGGVNYFNPEYAVYTVFGKAAHEADGLSSPIVGNMLEDKRGNIWICTEGGGLNMLDRQTGKFRWYVHSASANSISHNNVKAIWYDEGTDQIWLGLHLGGLNRLDIRSGRFFAYRHEAGNPATIPSDIVRDILPYGDSLVVATQQGVCLLSKATGKCRQLFGESPEGDKIRMVADLELDRTGVLWMAVTGEGAFSYNFKTDRLVHYPYREGQPGVSNSNVNSIFCDHANRIWFATSGSGLDCLDQSDGTFRNFDAVRNGLSGDCIYKICENDDRELLLITNCGFSRFEPATERVRNYVAENGFPLSAVNENALFVSKEKEVFLGGMTGMVMFPLKGLDRSPLPYTLVWSKLIVNGKEILPGDKTGLLADALNYTSEITLKADQNMFSLYFSASNYVPENREQIEYKLEGFSEEWTPVREQPVITYTNLNPGTYTLCVRSANPLTLSKPITMKIVVKPPFYATWWAYIIYVLLAGGILWYLMRMYQTRVKLQASLAYEQRHLQDIERLNQAKLRFFTSISHEFRTPLTLIIGQLERLMQMPQILPSVYSKVLLAYQSSVQLKELISELLDFRKQEQGKMKLKVSRMNLVYFLNETYLLFQPYAESKKIFLEFVSECDDIEVWFDWQQMRKVINNLLSNAIKHVLPEGRVTLRVWRTDGKAWFSVEDTGSGISPKDIGKIFLRFYQSTEDTEINAGTGIGLALTKGIVELHHGQINVESTEGKGAKFTVWIPEGNDMYEPDEIIETSEHAVIRQMTVDGPKYSLNPEQVEVLKAGVMPNSDGSRPHMLIVEDNESIRKMLAGLFESIYDVALASDGMEALEKVKENPPQIVLSDVLMPRMSGIELVKELKGNLDTCHIPVVLLTARTEVEQNLESLKIGADDYITKPFDSRLLILRCNNLVNNRRKLQEYFTKQPAAETPVLATNPLDKKFLDEVITIFEKHLDDSAFTIDMLAQQMLVSRTRMYAKIKAITGQTPNDFFITLRLKKAACLLKNSPELNITQISDQTGFSSPRYFSKVFKKAYLVTPMAYRTGQDQ</sequence>
<evidence type="ECO:0000256" key="8">
    <source>
        <dbReference type="ARBA" id="ARBA00023012"/>
    </source>
</evidence>
<evidence type="ECO:0000256" key="4">
    <source>
        <dbReference type="ARBA" id="ARBA00022679"/>
    </source>
</evidence>
<dbReference type="SMART" id="SM00387">
    <property type="entry name" value="HATPase_c"/>
    <property type="match status" value="1"/>
</dbReference>
<name>A0A948TLG8_9BACT</name>
<dbReference type="Pfam" id="PF12833">
    <property type="entry name" value="HTH_18"/>
    <property type="match status" value="1"/>
</dbReference>
<evidence type="ECO:0000313" key="18">
    <source>
        <dbReference type="Proteomes" id="UP000784286"/>
    </source>
</evidence>
<keyword evidence="12" id="KW-0812">Transmembrane</keyword>
<dbReference type="InterPro" id="IPR011006">
    <property type="entry name" value="CheY-like_superfamily"/>
</dbReference>
<evidence type="ECO:0000256" key="1">
    <source>
        <dbReference type="ARBA" id="ARBA00000085"/>
    </source>
</evidence>
<dbReference type="EC" id="2.7.13.3" evidence="2"/>
<feature type="transmembrane region" description="Helical" evidence="12">
    <location>
        <begin position="772"/>
        <end position="790"/>
    </location>
</feature>
<evidence type="ECO:0000256" key="7">
    <source>
        <dbReference type="ARBA" id="ARBA00022840"/>
    </source>
</evidence>
<evidence type="ECO:0000259" key="16">
    <source>
        <dbReference type="PROSITE" id="PS50110"/>
    </source>
</evidence>
<evidence type="ECO:0000256" key="9">
    <source>
        <dbReference type="ARBA" id="ARBA00023015"/>
    </source>
</evidence>
<dbReference type="SMART" id="SM00388">
    <property type="entry name" value="HisKA"/>
    <property type="match status" value="1"/>
</dbReference>
<dbReference type="Pfam" id="PF07495">
    <property type="entry name" value="Y_Y_Y"/>
    <property type="match status" value="1"/>
</dbReference>
<evidence type="ECO:0000256" key="6">
    <source>
        <dbReference type="ARBA" id="ARBA00022777"/>
    </source>
</evidence>
<dbReference type="Pfam" id="PF00512">
    <property type="entry name" value="HisKA"/>
    <property type="match status" value="1"/>
</dbReference>
<dbReference type="SUPFAM" id="SSF47384">
    <property type="entry name" value="Homodimeric domain of signal transducing histidine kinase"/>
    <property type="match status" value="1"/>
</dbReference>
<evidence type="ECO:0000259" key="14">
    <source>
        <dbReference type="PROSITE" id="PS01124"/>
    </source>
</evidence>
<dbReference type="Gene3D" id="2.130.10.10">
    <property type="entry name" value="YVTN repeat-like/Quinoprotein amine dehydrogenase"/>
    <property type="match status" value="2"/>
</dbReference>